<dbReference type="GO" id="GO:0005819">
    <property type="term" value="C:spindle"/>
    <property type="evidence" value="ECO:0007669"/>
    <property type="project" value="UniProtKB-SubCell"/>
</dbReference>
<dbReference type="PANTHER" id="PTHR13142:SF1">
    <property type="entry name" value="INNER CENTROMERE PROTEIN"/>
    <property type="match status" value="1"/>
</dbReference>
<evidence type="ECO:0000313" key="11">
    <source>
        <dbReference type="Proteomes" id="UP000305948"/>
    </source>
</evidence>
<dbReference type="PANTHER" id="PTHR13142">
    <property type="entry name" value="INNER CENTROMERE PROTEIN"/>
    <property type="match status" value="1"/>
</dbReference>
<feature type="compositionally biased region" description="Polar residues" evidence="8">
    <location>
        <begin position="277"/>
        <end position="291"/>
    </location>
</feature>
<feature type="compositionally biased region" description="Polar residues" evidence="8">
    <location>
        <begin position="736"/>
        <end position="749"/>
    </location>
</feature>
<feature type="compositionally biased region" description="Basic and acidic residues" evidence="8">
    <location>
        <begin position="799"/>
        <end position="833"/>
    </location>
</feature>
<evidence type="ECO:0000256" key="3">
    <source>
        <dbReference type="ARBA" id="ARBA00010042"/>
    </source>
</evidence>
<feature type="compositionally biased region" description="Basic and acidic residues" evidence="8">
    <location>
        <begin position="942"/>
        <end position="1043"/>
    </location>
</feature>
<feature type="compositionally biased region" description="Polar residues" evidence="8">
    <location>
        <begin position="570"/>
        <end position="582"/>
    </location>
</feature>
<keyword evidence="6" id="KW-0206">Cytoskeleton</keyword>
<dbReference type="EMBL" id="ML213503">
    <property type="protein sequence ID" value="TFK57067.1"/>
    <property type="molecule type" value="Genomic_DNA"/>
</dbReference>
<evidence type="ECO:0000256" key="7">
    <source>
        <dbReference type="ARBA" id="ARBA00023242"/>
    </source>
</evidence>
<feature type="compositionally biased region" description="Polar residues" evidence="8">
    <location>
        <begin position="132"/>
        <end position="146"/>
    </location>
</feature>
<feature type="region of interest" description="Disordered" evidence="8">
    <location>
        <begin position="534"/>
        <end position="600"/>
    </location>
</feature>
<keyword evidence="11" id="KW-1185">Reference proteome</keyword>
<feature type="region of interest" description="Disordered" evidence="8">
    <location>
        <begin position="271"/>
        <end position="296"/>
    </location>
</feature>
<feature type="region of interest" description="Disordered" evidence="8">
    <location>
        <begin position="729"/>
        <end position="903"/>
    </location>
</feature>
<gene>
    <name evidence="10" type="ORF">OE88DRAFT_1803681</name>
</gene>
<feature type="compositionally biased region" description="Polar residues" evidence="8">
    <location>
        <begin position="366"/>
        <end position="377"/>
    </location>
</feature>
<dbReference type="Pfam" id="PF03941">
    <property type="entry name" value="INCENP_ARK-bind"/>
    <property type="match status" value="1"/>
</dbReference>
<dbReference type="Gene3D" id="6.10.250.2990">
    <property type="match status" value="1"/>
</dbReference>
<feature type="compositionally biased region" description="Polar residues" evidence="8">
    <location>
        <begin position="889"/>
        <end position="903"/>
    </location>
</feature>
<dbReference type="OrthoDB" id="6123at2759"/>
<sequence length="1238" mass="134726">MTKAETGILGWATSIRTILASDPAKQAFEEQIHQHGFLYLERYMENILMGPKREPIIELLKTPSRKKAAPKRTRTATAAAAKAQSVISLVTEDQDSEKENLAPVSLFERVLLEAKGDPFGDDDGPEPEPTHFPQQMPASSSHTSNHTSDLLYDEMEIIDVPDSVPTTPAHRKEGVNIHDVDSSPIRPSAEPPIGAPIVSQDHHLTVLQEPAKELSVIAEDDEMGEGSQQSSISDAREAFEAHPALPTPQMPSVDIPESPAAIAIPELDAPTSHRLHTPSTPAASETTQTLHPMTAPPCQDLARSSSGNARSLAPPSAPAEDVMMVPLRDTQSSPKTLNRKVSIPLFPSLPAPSPLRKSMRAPREPSVSTSLHPSINTPAPAGGKRTSWLAKAREAKAIDVPAKRVQTPKQTTQVGAHRTSGGLKRKSDEMLQPQGGALGPISRMEGEDRRAKVARLSEEFGVKTDQDHQAHGTEQSLPQMAAFHEPSEDDLDCLKRTFEESSHIGKSFGDKSLGGPAAAVALAEARKAAEAKVAERNKVQNPEAQSEWADDVAYDAESSPSLDARLMAKSSDTGSNNAQDRLSLSDLGSPGDRKEGAQETSQIISLPVEISTTAPTQGPALVNSDSTTPPNSPPALPNLEQAVPAPADTRKPPVVFVPPPRRSADKESEVKTFSGEPRRLSPGVSSNPFSAPSVFSLAAKLQSLQTDQKAGLTAQSSVASLFSEPVFGSQPAWVPSQETNATESTSRSYHSVRESHDPVFDEEDEAERYEKAFAKANPTWTPFGFANPDESATWTTDPTESHKSDTGPIDEREASVHVAHASDPEDGFDEVRNKPTIADEEDEGDMELDEEDEMLQDDGGTDYALVLPKLSETRRLNESKSNSDKSTARSESQMSVVSSRTSTSQIGFFSHAARFMTNALGSGKKKAEPVKSLQLAAAAAKKQQEEQDRKAARLKEMETRRQQASQRKAEEEKARALEEERKVKDEAERRKREREELTDKRLLKVAGKKVDDDAANKKRKVNADAEKKAEAKKPPSKDKKDPLPTRLPPSSIRPSQSKTNLKAAATPKHPIAGAGPSNYKAPSSGQSKISTLSNNKGKAKTQDENAPDGVRAKTPVRTFGQMQPPKQPRSPAKPSVQSESIELPDIDSEYSDSDDDKRKGNFETPHWAQSPNLRQALEQQSSVNPDHIFGAVRPLHMEEIFRSRQSRFRARTSSANWTGADRLTIEEQLNYARRMGYE</sequence>
<feature type="region of interest" description="Disordered" evidence="8">
    <location>
        <begin position="352"/>
        <end position="384"/>
    </location>
</feature>
<name>A0A5C3NJJ6_9AGAM</name>
<dbReference type="STRING" id="5364.A0A5C3NJJ6"/>
<evidence type="ECO:0000256" key="8">
    <source>
        <dbReference type="SAM" id="MobiDB-lite"/>
    </source>
</evidence>
<protein>
    <recommendedName>
        <fullName evidence="9">Inner centromere protein ARK-binding domain-containing protein</fullName>
    </recommendedName>
</protein>
<comment type="similarity">
    <text evidence="3">Belongs to the INCENP family.</text>
</comment>
<keyword evidence="4" id="KW-0963">Cytoplasm</keyword>
<feature type="region of interest" description="Disordered" evidence="8">
    <location>
        <begin position="614"/>
        <end position="687"/>
    </location>
</feature>
<evidence type="ECO:0000256" key="4">
    <source>
        <dbReference type="ARBA" id="ARBA00022490"/>
    </source>
</evidence>
<feature type="domain" description="Inner centromere protein ARK-binding" evidence="9">
    <location>
        <begin position="1145"/>
        <end position="1201"/>
    </location>
</feature>
<feature type="region of interest" description="Disordered" evidence="8">
    <location>
        <begin position="934"/>
        <end position="1170"/>
    </location>
</feature>
<feature type="compositionally biased region" description="Polar residues" evidence="8">
    <location>
        <begin position="1080"/>
        <end position="1096"/>
    </location>
</feature>
<dbReference type="Proteomes" id="UP000305948">
    <property type="component" value="Unassembled WGS sequence"/>
</dbReference>
<organism evidence="10 11">
    <name type="scientific">Heliocybe sulcata</name>
    <dbReference type="NCBI Taxonomy" id="5364"/>
    <lineage>
        <taxon>Eukaryota</taxon>
        <taxon>Fungi</taxon>
        <taxon>Dikarya</taxon>
        <taxon>Basidiomycota</taxon>
        <taxon>Agaricomycotina</taxon>
        <taxon>Agaricomycetes</taxon>
        <taxon>Gloeophyllales</taxon>
        <taxon>Gloeophyllaceae</taxon>
        <taxon>Heliocybe</taxon>
    </lineage>
</organism>
<reference evidence="10 11" key="1">
    <citation type="journal article" date="2019" name="Nat. Ecol. Evol.">
        <title>Megaphylogeny resolves global patterns of mushroom evolution.</title>
        <authorList>
            <person name="Varga T."/>
            <person name="Krizsan K."/>
            <person name="Foldi C."/>
            <person name="Dima B."/>
            <person name="Sanchez-Garcia M."/>
            <person name="Sanchez-Ramirez S."/>
            <person name="Szollosi G.J."/>
            <person name="Szarkandi J.G."/>
            <person name="Papp V."/>
            <person name="Albert L."/>
            <person name="Andreopoulos W."/>
            <person name="Angelini C."/>
            <person name="Antonin V."/>
            <person name="Barry K.W."/>
            <person name="Bougher N.L."/>
            <person name="Buchanan P."/>
            <person name="Buyck B."/>
            <person name="Bense V."/>
            <person name="Catcheside P."/>
            <person name="Chovatia M."/>
            <person name="Cooper J."/>
            <person name="Damon W."/>
            <person name="Desjardin D."/>
            <person name="Finy P."/>
            <person name="Geml J."/>
            <person name="Haridas S."/>
            <person name="Hughes K."/>
            <person name="Justo A."/>
            <person name="Karasinski D."/>
            <person name="Kautmanova I."/>
            <person name="Kiss B."/>
            <person name="Kocsube S."/>
            <person name="Kotiranta H."/>
            <person name="LaButti K.M."/>
            <person name="Lechner B.E."/>
            <person name="Liimatainen K."/>
            <person name="Lipzen A."/>
            <person name="Lukacs Z."/>
            <person name="Mihaltcheva S."/>
            <person name="Morgado L.N."/>
            <person name="Niskanen T."/>
            <person name="Noordeloos M.E."/>
            <person name="Ohm R.A."/>
            <person name="Ortiz-Santana B."/>
            <person name="Ovrebo C."/>
            <person name="Racz N."/>
            <person name="Riley R."/>
            <person name="Savchenko A."/>
            <person name="Shiryaev A."/>
            <person name="Soop K."/>
            <person name="Spirin V."/>
            <person name="Szebenyi C."/>
            <person name="Tomsovsky M."/>
            <person name="Tulloss R.E."/>
            <person name="Uehling J."/>
            <person name="Grigoriev I.V."/>
            <person name="Vagvolgyi C."/>
            <person name="Papp T."/>
            <person name="Martin F.M."/>
            <person name="Miettinen O."/>
            <person name="Hibbett D.S."/>
            <person name="Nagy L.G."/>
        </authorList>
    </citation>
    <scope>NUCLEOTIDE SEQUENCE [LARGE SCALE GENOMIC DNA]</scope>
    <source>
        <strain evidence="10 11">OMC1185</strain>
    </source>
</reference>
<evidence type="ECO:0000313" key="10">
    <source>
        <dbReference type="EMBL" id="TFK57067.1"/>
    </source>
</evidence>
<keyword evidence="5" id="KW-0159">Chromosome partition</keyword>
<dbReference type="GO" id="GO:0007059">
    <property type="term" value="P:chromosome segregation"/>
    <property type="evidence" value="ECO:0007669"/>
    <property type="project" value="UniProtKB-KW"/>
</dbReference>
<comment type="subcellular location">
    <subcellularLocation>
        <location evidence="2">Cytoplasm</location>
        <location evidence="2">Cytoskeleton</location>
        <location evidence="2">Spindle</location>
    </subcellularLocation>
    <subcellularLocation>
        <location evidence="1">Nucleus</location>
    </subcellularLocation>
</comment>
<feature type="compositionally biased region" description="Acidic residues" evidence="8">
    <location>
        <begin position="1142"/>
        <end position="1154"/>
    </location>
</feature>
<dbReference type="GO" id="GO:0005634">
    <property type="term" value="C:nucleus"/>
    <property type="evidence" value="ECO:0007669"/>
    <property type="project" value="UniProtKB-SubCell"/>
</dbReference>
<feature type="compositionally biased region" description="Acidic residues" evidence="8">
    <location>
        <begin position="838"/>
        <end position="860"/>
    </location>
</feature>
<accession>A0A5C3NJJ6</accession>
<evidence type="ECO:0000256" key="1">
    <source>
        <dbReference type="ARBA" id="ARBA00004123"/>
    </source>
</evidence>
<feature type="region of interest" description="Disordered" evidence="8">
    <location>
        <begin position="404"/>
        <end position="446"/>
    </location>
</feature>
<keyword evidence="7" id="KW-0539">Nucleus</keyword>
<dbReference type="InterPro" id="IPR005635">
    <property type="entry name" value="Inner_centromere_prot_ARK-bd"/>
</dbReference>
<evidence type="ECO:0000256" key="2">
    <source>
        <dbReference type="ARBA" id="ARBA00004186"/>
    </source>
</evidence>
<feature type="compositionally biased region" description="Basic and acidic residues" evidence="8">
    <location>
        <begin position="871"/>
        <end position="888"/>
    </location>
</feature>
<evidence type="ECO:0000256" key="5">
    <source>
        <dbReference type="ARBA" id="ARBA00022829"/>
    </source>
</evidence>
<proteinExistence type="inferred from homology"/>
<feature type="region of interest" description="Disordered" evidence="8">
    <location>
        <begin position="115"/>
        <end position="146"/>
    </location>
</feature>
<evidence type="ECO:0000256" key="6">
    <source>
        <dbReference type="ARBA" id="ARBA00023212"/>
    </source>
</evidence>
<dbReference type="AlphaFoldDB" id="A0A5C3NJJ6"/>
<evidence type="ECO:0000259" key="9">
    <source>
        <dbReference type="Pfam" id="PF03941"/>
    </source>
</evidence>